<feature type="region of interest" description="Disordered" evidence="1">
    <location>
        <begin position="1"/>
        <end position="24"/>
    </location>
</feature>
<gene>
    <name evidence="3" type="primary">flhB</name>
    <name evidence="3" type="ORF">GH723_05790</name>
</gene>
<keyword evidence="2" id="KW-1133">Transmembrane helix</keyword>
<dbReference type="RefSeq" id="WP_153758764.1">
    <property type="nucleotide sequence ID" value="NZ_CP045851.1"/>
</dbReference>
<reference evidence="3 4" key="1">
    <citation type="submission" date="2019-11" db="EMBL/GenBank/DDBJ databases">
        <authorList>
            <person name="He Y."/>
        </authorList>
    </citation>
    <scope>NUCLEOTIDE SEQUENCE [LARGE SCALE GENOMIC DNA]</scope>
    <source>
        <strain evidence="3 4">SCSIO 58843</strain>
    </source>
</reference>
<dbReference type="AlphaFoldDB" id="A0A5Q2RCT1"/>
<keyword evidence="2" id="KW-0812">Transmembrane</keyword>
<dbReference type="PRINTS" id="PR00950">
    <property type="entry name" value="TYPE3IMSPROT"/>
</dbReference>
<dbReference type="GO" id="GO:0009306">
    <property type="term" value="P:protein secretion"/>
    <property type="evidence" value="ECO:0007669"/>
    <property type="project" value="InterPro"/>
</dbReference>
<evidence type="ECO:0000256" key="1">
    <source>
        <dbReference type="SAM" id="MobiDB-lite"/>
    </source>
</evidence>
<feature type="transmembrane region" description="Helical" evidence="2">
    <location>
        <begin position="181"/>
        <end position="207"/>
    </location>
</feature>
<proteinExistence type="predicted"/>
<dbReference type="PANTHER" id="PTHR30531">
    <property type="entry name" value="FLAGELLAR BIOSYNTHETIC PROTEIN FLHB"/>
    <property type="match status" value="1"/>
</dbReference>
<dbReference type="SUPFAM" id="SSF160544">
    <property type="entry name" value="EscU C-terminal domain-like"/>
    <property type="match status" value="1"/>
</dbReference>
<keyword evidence="3" id="KW-0282">Flagellum</keyword>
<organism evidence="3 4">
    <name type="scientific">Actinomarinicola tropica</name>
    <dbReference type="NCBI Taxonomy" id="2789776"/>
    <lineage>
        <taxon>Bacteria</taxon>
        <taxon>Bacillati</taxon>
        <taxon>Actinomycetota</taxon>
        <taxon>Acidimicrobiia</taxon>
        <taxon>Acidimicrobiales</taxon>
        <taxon>Iamiaceae</taxon>
        <taxon>Actinomarinicola</taxon>
    </lineage>
</organism>
<dbReference type="KEGG" id="atq:GH723_05790"/>
<dbReference type="Gene3D" id="3.40.1690.10">
    <property type="entry name" value="secretion proteins EscU"/>
    <property type="match status" value="1"/>
</dbReference>
<name>A0A5Q2RCT1_9ACTN</name>
<feature type="transmembrane region" description="Helical" evidence="2">
    <location>
        <begin position="134"/>
        <end position="161"/>
    </location>
</feature>
<keyword evidence="3" id="KW-0969">Cilium</keyword>
<dbReference type="GO" id="GO:0005886">
    <property type="term" value="C:plasma membrane"/>
    <property type="evidence" value="ECO:0007669"/>
    <property type="project" value="TreeGrafter"/>
</dbReference>
<feature type="region of interest" description="Disordered" evidence="1">
    <location>
        <begin position="366"/>
        <end position="391"/>
    </location>
</feature>
<evidence type="ECO:0000256" key="2">
    <source>
        <dbReference type="SAM" id="Phobius"/>
    </source>
</evidence>
<dbReference type="InterPro" id="IPR029025">
    <property type="entry name" value="T3SS_substrate_exporter_C"/>
</dbReference>
<feature type="transmembrane region" description="Helical" evidence="2">
    <location>
        <begin position="31"/>
        <end position="48"/>
    </location>
</feature>
<keyword evidence="3" id="KW-0966">Cell projection</keyword>
<dbReference type="Pfam" id="PF01312">
    <property type="entry name" value="Bac_export_2"/>
    <property type="match status" value="1"/>
</dbReference>
<dbReference type="PANTHER" id="PTHR30531:SF12">
    <property type="entry name" value="FLAGELLAR BIOSYNTHETIC PROTEIN FLHB"/>
    <property type="match status" value="1"/>
</dbReference>
<dbReference type="Proteomes" id="UP000334019">
    <property type="component" value="Chromosome"/>
</dbReference>
<feature type="compositionally biased region" description="Basic residues" evidence="1">
    <location>
        <begin position="376"/>
        <end position="391"/>
    </location>
</feature>
<dbReference type="InterPro" id="IPR006135">
    <property type="entry name" value="T3SS_substrate_exporter"/>
</dbReference>
<protein>
    <submittedName>
        <fullName evidence="3">Flagellar type III secretion system protein FlhB</fullName>
    </submittedName>
</protein>
<feature type="compositionally biased region" description="Basic and acidic residues" evidence="1">
    <location>
        <begin position="1"/>
        <end position="12"/>
    </location>
</feature>
<keyword evidence="4" id="KW-1185">Reference proteome</keyword>
<dbReference type="EMBL" id="CP045851">
    <property type="protein sequence ID" value="QGG94658.1"/>
    <property type="molecule type" value="Genomic_DNA"/>
</dbReference>
<keyword evidence="2" id="KW-0472">Membrane</keyword>
<evidence type="ECO:0000313" key="4">
    <source>
        <dbReference type="Proteomes" id="UP000334019"/>
    </source>
</evidence>
<evidence type="ECO:0000313" key="3">
    <source>
        <dbReference type="EMBL" id="QGG94658.1"/>
    </source>
</evidence>
<accession>A0A5Q2RCT1</accession>
<feature type="transmembrane region" description="Helical" evidence="2">
    <location>
        <begin position="89"/>
        <end position="113"/>
    </location>
</feature>
<sequence>MADTSDKTEKATPRKRKESRKEGQIAKTQDMYGWIAVLVGSFVVPAMMGSVGGSLQGSIEDWRRVISRPEEAVMSEVARQTLVGVGGAVTLFLVVAFLLGLVTQLAQVGFVMTGKPLKPQLKRLDPIKGFKQLFSVRTAWQALTGIVKMVAIGLVSIPMLVGVSRDMVGGTQFDLSAGLSLVGSATLTAVRIAAVVGVCIALADYGFQRWKTEKDMRMSKQEIKQEMKNSDGDPHVKARQRSIRLAASRNRMIASVADANVVVTNPTHVAVALRYEPGTGAPRVVARGADGIAMRIRAAARDAEVPIVESRPLARALYASCDVDREIPRELFEGVAMVLAFVQRVARRTTLSGDHIYEVPVSWDPELSDLDSSAGRARRRASRRRRRPAAA</sequence>